<organism evidence="3 4">
    <name type="scientific">Agrococcus versicolor</name>
    <dbReference type="NCBI Taxonomy" id="501482"/>
    <lineage>
        <taxon>Bacteria</taxon>
        <taxon>Bacillati</taxon>
        <taxon>Actinomycetota</taxon>
        <taxon>Actinomycetes</taxon>
        <taxon>Micrococcales</taxon>
        <taxon>Microbacteriaceae</taxon>
        <taxon>Agrococcus</taxon>
    </lineage>
</organism>
<reference evidence="4" key="1">
    <citation type="journal article" date="2019" name="Int. J. Syst. Evol. Microbiol.">
        <title>The Global Catalogue of Microorganisms (GCM) 10K type strain sequencing project: providing services to taxonomists for standard genome sequencing and annotation.</title>
        <authorList>
            <consortium name="The Broad Institute Genomics Platform"/>
            <consortium name="The Broad Institute Genome Sequencing Center for Infectious Disease"/>
            <person name="Wu L."/>
            <person name="Ma J."/>
        </authorList>
    </citation>
    <scope>NUCLEOTIDE SEQUENCE [LARGE SCALE GENOMIC DNA]</scope>
    <source>
        <strain evidence="4">JCM 16026</strain>
    </source>
</reference>
<feature type="chain" id="PRO_5047083236" description="LysM domain-containing protein" evidence="1">
    <location>
        <begin position="46"/>
        <end position="109"/>
    </location>
</feature>
<proteinExistence type="predicted"/>
<evidence type="ECO:0000313" key="4">
    <source>
        <dbReference type="Proteomes" id="UP001501599"/>
    </source>
</evidence>
<evidence type="ECO:0000313" key="3">
    <source>
        <dbReference type="EMBL" id="GAA2174666.1"/>
    </source>
</evidence>
<dbReference type="PROSITE" id="PS51782">
    <property type="entry name" value="LYSM"/>
    <property type="match status" value="1"/>
</dbReference>
<keyword evidence="4" id="KW-1185">Reference proteome</keyword>
<comment type="caution">
    <text evidence="3">The sequence shown here is derived from an EMBL/GenBank/DDBJ whole genome shotgun (WGS) entry which is preliminary data.</text>
</comment>
<evidence type="ECO:0000256" key="1">
    <source>
        <dbReference type="SAM" id="SignalP"/>
    </source>
</evidence>
<protein>
    <recommendedName>
        <fullName evidence="2">LysM domain-containing protein</fullName>
    </recommendedName>
</protein>
<dbReference type="SMART" id="SM00257">
    <property type="entry name" value="LysM"/>
    <property type="match status" value="1"/>
</dbReference>
<evidence type="ECO:0000259" key="2">
    <source>
        <dbReference type="PROSITE" id="PS51782"/>
    </source>
</evidence>
<dbReference type="SUPFAM" id="SSF54106">
    <property type="entry name" value="LysM domain"/>
    <property type="match status" value="1"/>
</dbReference>
<dbReference type="InterPro" id="IPR018392">
    <property type="entry name" value="LysM"/>
</dbReference>
<gene>
    <name evidence="3" type="ORF">GCM10009846_21490</name>
</gene>
<feature type="domain" description="LysM" evidence="2">
    <location>
        <begin position="55"/>
        <end position="103"/>
    </location>
</feature>
<dbReference type="CDD" id="cd00118">
    <property type="entry name" value="LysM"/>
    <property type="match status" value="1"/>
</dbReference>
<dbReference type="RefSeq" id="WP_344343449.1">
    <property type="nucleotide sequence ID" value="NZ_BAAAQT010000006.1"/>
</dbReference>
<accession>A0ABP5MJ65</accession>
<dbReference type="EMBL" id="BAAAQT010000006">
    <property type="protein sequence ID" value="GAA2174666.1"/>
    <property type="molecule type" value="Genomic_DNA"/>
</dbReference>
<dbReference type="Proteomes" id="UP001501599">
    <property type="component" value="Unassembled WGS sequence"/>
</dbReference>
<dbReference type="Pfam" id="PF01476">
    <property type="entry name" value="LysM"/>
    <property type="match status" value="1"/>
</dbReference>
<sequence length="109" mass="11299">MTAIAIQAPQLRMTPRGRRALAAFVAAPILALGALGALQATTALAGQQAADVSYETVVVQPGETLWSIAEVVAPDVDPREVIADIQRINGVGGAIQPGQQLAIPAEYTR</sequence>
<feature type="signal peptide" evidence="1">
    <location>
        <begin position="1"/>
        <end position="45"/>
    </location>
</feature>
<name>A0ABP5MJ65_9MICO</name>
<dbReference type="Gene3D" id="3.10.350.10">
    <property type="entry name" value="LysM domain"/>
    <property type="match status" value="1"/>
</dbReference>
<dbReference type="InterPro" id="IPR036779">
    <property type="entry name" value="LysM_dom_sf"/>
</dbReference>
<keyword evidence="1" id="KW-0732">Signal</keyword>